<proteinExistence type="predicted"/>
<gene>
    <name evidence="2" type="ORF">NEUTE1DRAFT_140979</name>
</gene>
<organism evidence="2 3">
    <name type="scientific">Neurospora tetrasperma (strain FGSC 2508 / ATCC MYA-4615 / P0657)</name>
    <dbReference type="NCBI Taxonomy" id="510951"/>
    <lineage>
        <taxon>Eukaryota</taxon>
        <taxon>Fungi</taxon>
        <taxon>Dikarya</taxon>
        <taxon>Ascomycota</taxon>
        <taxon>Pezizomycotina</taxon>
        <taxon>Sordariomycetes</taxon>
        <taxon>Sordariomycetidae</taxon>
        <taxon>Sordariales</taxon>
        <taxon>Sordariaceae</taxon>
        <taxon>Neurospora</taxon>
    </lineage>
</organism>
<name>F8MV66_NEUT8</name>
<evidence type="ECO:0000313" key="3">
    <source>
        <dbReference type="Proteomes" id="UP000008065"/>
    </source>
</evidence>
<sequence>MPSMVQSWEEGRREGSVSSLADIDKWDRPECQSATRSLSNNPGGSFSGGFFDLQLKTMAACQVSKWEHADKQTKQQQASSSRSLVNAAVSSPVGLFNAGRDTRILSGQKKTCQKVTCPSTAFHANH</sequence>
<dbReference type="VEuPathDB" id="FungiDB:NEUTE1DRAFT_140979"/>
<dbReference type="GeneID" id="20826194"/>
<dbReference type="HOGENOM" id="CLU_1982184_0_0_1"/>
<dbReference type="KEGG" id="nte:NEUTE1DRAFT140979"/>
<evidence type="ECO:0000313" key="2">
    <source>
        <dbReference type="EMBL" id="EGO54691.1"/>
    </source>
</evidence>
<keyword evidence="3" id="KW-1185">Reference proteome</keyword>
<protein>
    <submittedName>
        <fullName evidence="2">Uncharacterized protein</fullName>
    </submittedName>
</protein>
<dbReference type="RefSeq" id="XP_009854621.1">
    <property type="nucleotide sequence ID" value="XM_009856319.1"/>
</dbReference>
<dbReference type="OrthoDB" id="10421694at2759"/>
<dbReference type="Proteomes" id="UP000008065">
    <property type="component" value="Unassembled WGS sequence"/>
</dbReference>
<evidence type="ECO:0000256" key="1">
    <source>
        <dbReference type="SAM" id="MobiDB-lite"/>
    </source>
</evidence>
<feature type="region of interest" description="Disordered" evidence="1">
    <location>
        <begin position="1"/>
        <end position="23"/>
    </location>
</feature>
<reference evidence="3" key="1">
    <citation type="journal article" date="2011" name="Genetics">
        <title>Massive changes in genome architecture accompany the transition to self-fertility in the filamentous fungus Neurospora tetrasperma.</title>
        <authorList>
            <person name="Ellison C.E."/>
            <person name="Stajich J.E."/>
            <person name="Jacobson D.J."/>
            <person name="Natvig D.O."/>
            <person name="Lapidus A."/>
            <person name="Foster B."/>
            <person name="Aerts A."/>
            <person name="Riley R."/>
            <person name="Lindquist E.A."/>
            <person name="Grigoriev I.V."/>
            <person name="Taylor J.W."/>
        </authorList>
    </citation>
    <scope>NUCLEOTIDE SEQUENCE [LARGE SCALE GENOMIC DNA]</scope>
    <source>
        <strain evidence="3">FGSC 2508 / P0657</strain>
    </source>
</reference>
<accession>F8MV66</accession>
<dbReference type="EMBL" id="GL891307">
    <property type="protein sequence ID" value="EGO54691.1"/>
    <property type="molecule type" value="Genomic_DNA"/>
</dbReference>
<dbReference type="AlphaFoldDB" id="F8MV66"/>